<dbReference type="Pfam" id="PF01370">
    <property type="entry name" value="Epimerase"/>
    <property type="match status" value="1"/>
</dbReference>
<evidence type="ECO:0000256" key="3">
    <source>
        <dbReference type="ARBA" id="ARBA00023027"/>
    </source>
</evidence>
<evidence type="ECO:0000256" key="1">
    <source>
        <dbReference type="ARBA" id="ARBA00001911"/>
    </source>
</evidence>
<accession>A0A955I8M5</accession>
<feature type="coiled-coil region" evidence="5">
    <location>
        <begin position="480"/>
        <end position="507"/>
    </location>
</feature>
<keyword evidence="6" id="KW-0812">Transmembrane</keyword>
<dbReference type="Proteomes" id="UP000745577">
    <property type="component" value="Unassembled WGS sequence"/>
</dbReference>
<name>A0A955I8M5_9BACT</name>
<comment type="cofactor">
    <cofactor evidence="1">
        <name>NAD(+)</name>
        <dbReference type="ChEBI" id="CHEBI:57540"/>
    </cofactor>
</comment>
<dbReference type="SUPFAM" id="SSF51735">
    <property type="entry name" value="NAD(P)-binding Rossmann-fold domains"/>
    <property type="match status" value="1"/>
</dbReference>
<evidence type="ECO:0000313" key="8">
    <source>
        <dbReference type="EMBL" id="MCA9380039.1"/>
    </source>
</evidence>
<keyword evidence="6" id="KW-1133">Transmembrane helix</keyword>
<evidence type="ECO:0000256" key="6">
    <source>
        <dbReference type="SAM" id="Phobius"/>
    </source>
</evidence>
<organism evidence="8 9">
    <name type="scientific">Candidatus Dojkabacteria bacterium</name>
    <dbReference type="NCBI Taxonomy" id="2099670"/>
    <lineage>
        <taxon>Bacteria</taxon>
        <taxon>Candidatus Dojkabacteria</taxon>
    </lineage>
</organism>
<feature type="domain" description="NAD-dependent epimerase/dehydratase" evidence="7">
    <location>
        <begin position="24"/>
        <end position="241"/>
    </location>
</feature>
<dbReference type="AlphaFoldDB" id="A0A955I8M5"/>
<dbReference type="PANTHER" id="PTHR43078">
    <property type="entry name" value="UDP-GLUCURONIC ACID DECARBOXYLASE-RELATED"/>
    <property type="match status" value="1"/>
</dbReference>
<dbReference type="PANTHER" id="PTHR43078:SF6">
    <property type="entry name" value="UDP-GLUCURONIC ACID DECARBOXYLASE 1"/>
    <property type="match status" value="1"/>
</dbReference>
<dbReference type="InterPro" id="IPR001509">
    <property type="entry name" value="Epimerase_deHydtase"/>
</dbReference>
<evidence type="ECO:0000259" key="7">
    <source>
        <dbReference type="Pfam" id="PF01370"/>
    </source>
</evidence>
<protein>
    <submittedName>
        <fullName evidence="8">NAD(P)-dependent oxidoreductase</fullName>
    </submittedName>
</protein>
<keyword evidence="6" id="KW-0472">Membrane</keyword>
<evidence type="ECO:0000256" key="5">
    <source>
        <dbReference type="SAM" id="Coils"/>
    </source>
</evidence>
<evidence type="ECO:0000256" key="4">
    <source>
        <dbReference type="ARBA" id="ARBA00023239"/>
    </source>
</evidence>
<gene>
    <name evidence="8" type="ORF">KC675_02555</name>
</gene>
<comment type="caution">
    <text evidence="8">The sequence shown here is derived from an EMBL/GenBank/DDBJ whole genome shotgun (WGS) entry which is preliminary data.</text>
</comment>
<reference evidence="8" key="1">
    <citation type="submission" date="2020-04" db="EMBL/GenBank/DDBJ databases">
        <authorList>
            <person name="Zhang T."/>
        </authorList>
    </citation>
    <scope>NUCLEOTIDE SEQUENCE</scope>
    <source>
        <strain evidence="8">HKST-UBA15</strain>
    </source>
</reference>
<dbReference type="Gene3D" id="3.40.50.720">
    <property type="entry name" value="NAD(P)-binding Rossmann-like Domain"/>
    <property type="match status" value="1"/>
</dbReference>
<dbReference type="GO" id="GO:0070403">
    <property type="term" value="F:NAD+ binding"/>
    <property type="evidence" value="ECO:0007669"/>
    <property type="project" value="InterPro"/>
</dbReference>
<reference evidence="8" key="2">
    <citation type="journal article" date="2021" name="Microbiome">
        <title>Successional dynamics and alternative stable states in a saline activated sludge microbial community over 9 years.</title>
        <authorList>
            <person name="Wang Y."/>
            <person name="Ye J."/>
            <person name="Ju F."/>
            <person name="Liu L."/>
            <person name="Boyd J.A."/>
            <person name="Deng Y."/>
            <person name="Parks D.H."/>
            <person name="Jiang X."/>
            <person name="Yin X."/>
            <person name="Woodcroft B.J."/>
            <person name="Tyson G.W."/>
            <person name="Hugenholtz P."/>
            <person name="Polz M.F."/>
            <person name="Zhang T."/>
        </authorList>
    </citation>
    <scope>NUCLEOTIDE SEQUENCE</scope>
    <source>
        <strain evidence="8">HKST-UBA15</strain>
    </source>
</reference>
<keyword evidence="5" id="KW-0175">Coiled coil</keyword>
<proteinExistence type="predicted"/>
<keyword evidence="4" id="KW-0456">Lyase</keyword>
<dbReference type="GO" id="GO:0048040">
    <property type="term" value="F:UDP-glucuronate decarboxylase activity"/>
    <property type="evidence" value="ECO:0007669"/>
    <property type="project" value="TreeGrafter"/>
</dbReference>
<dbReference type="InterPro" id="IPR044516">
    <property type="entry name" value="UXS-like"/>
</dbReference>
<keyword evidence="2" id="KW-0210">Decarboxylase</keyword>
<evidence type="ECO:0000256" key="2">
    <source>
        <dbReference type="ARBA" id="ARBA00022793"/>
    </source>
</evidence>
<sequence>MNVVKKLHGSVRFPTSIIVKGANVLGVEIARSLLEQGGYVIIIDSESNASRKLLDPLVQYKNLTVLNYSAINTLGMDLRRLDYVFYFEHKSTHLREKISTQKYLQNSNYLDSMLDLCSKFDSKFLLTTSIKAHQLNISNAHVDYNYGLNSTSNHSQYMELEIQRYSESLVQEYIQRVGINARILRLGEIIGRGTEFDQNSSLIKLIRNGLEGKDLKVPGDGLEANYYIHYLDAAYGVLKAQFSASSKGRIFTLANPEEVTILSIAYKLLELLPTAREIRFDSEDDQFPSLILYKPAESLSTIGWKPRIEFDRSLIQTIEYIQELLIIEKALKEDSTLKVAQGKNMSDKIRDFFFVAENEGSEGDAISKLIAERKKLDMARTGNMIQANVGKKSATKPIVKQSFLQTIDTTLHDILFGFSRRIFFLKNVTVTDFIVTLFLITGFAVIYFMLISPLFSLSRNIFSTRVYYDRVIENVSNLNFEEARNNNLKLKNNLESAQLRVEDLQYLFSLLNKDDLYSSTQKYIESSIDYSEGYGNLLDAYTPMQSIIYNSNPNLVYRFGEDKLLSVNDTGNFKEELDQMYSQRGIIEDNLARVASAKEESNIYSQKLPTNLIQNISEKMLDLDEKFKSSQFIANQYNNLPLLMGREKPVNYLVVVQDNTRYSSSGGAIVGFINFTIEQGSIKSINTEVLRTPVFNKDVVTSDVLSSINLVSSKEVSTDNIVFQDLYNISEPTLFLNVIKRNYELNSKTNIDLVLSTNVGTLSRSMQNFGEINFRQLNFNDDNLLNNISLLNNTNDPIARNEIIMNLYAKNIADGFNNLNNNINDIVITMASSHDTKDMLYYTSNPEFESFIRSITGVSYSPNAELYFGMNHDPESKSDLTKYPISTISGSINIDAEYVTKSALNLRLNNVENLQNGYLCVSGGAQNIENIDVSPELVSTTYSVDKTCNIYLKDDDMSYGMNYTSSQFANPETKQTIFMLRLNKNPGIESNFDLEFAFDQNFEVTPEGTDFIKENNTFIYSGILTGDKIFKFELKK</sequence>
<keyword evidence="3" id="KW-0520">NAD</keyword>
<feature type="transmembrane region" description="Helical" evidence="6">
    <location>
        <begin position="433"/>
        <end position="455"/>
    </location>
</feature>
<dbReference type="GO" id="GO:0042732">
    <property type="term" value="P:D-xylose metabolic process"/>
    <property type="evidence" value="ECO:0007669"/>
    <property type="project" value="InterPro"/>
</dbReference>
<dbReference type="GO" id="GO:0005737">
    <property type="term" value="C:cytoplasm"/>
    <property type="evidence" value="ECO:0007669"/>
    <property type="project" value="TreeGrafter"/>
</dbReference>
<evidence type="ECO:0000313" key="9">
    <source>
        <dbReference type="Proteomes" id="UP000745577"/>
    </source>
</evidence>
<dbReference type="EMBL" id="JAGQLL010000025">
    <property type="protein sequence ID" value="MCA9380039.1"/>
    <property type="molecule type" value="Genomic_DNA"/>
</dbReference>
<dbReference type="InterPro" id="IPR036291">
    <property type="entry name" value="NAD(P)-bd_dom_sf"/>
</dbReference>